<gene>
    <name evidence="5" type="ORF">Sste5346_007569</name>
</gene>
<dbReference type="SUPFAM" id="SSF56112">
    <property type="entry name" value="Protein kinase-like (PK-like)"/>
    <property type="match status" value="1"/>
</dbReference>
<comment type="pathway">
    <text evidence="1">Phospholipid metabolism; phosphatidylethanolamine biosynthesis; phosphatidylethanolamine from ethanolamine: step 1/3.</text>
</comment>
<keyword evidence="6" id="KW-1185">Reference proteome</keyword>
<evidence type="ECO:0000313" key="5">
    <source>
        <dbReference type="EMBL" id="KAL1891653.1"/>
    </source>
</evidence>
<comment type="caution">
    <text evidence="5">The sequence shown here is derived from an EMBL/GenBank/DDBJ whole genome shotgun (WGS) entry which is preliminary data.</text>
</comment>
<dbReference type="PANTHER" id="PTHR22603">
    <property type="entry name" value="CHOLINE/ETHANOALAMINE KINASE"/>
    <property type="match status" value="1"/>
</dbReference>
<feature type="compositionally biased region" description="Basic and acidic residues" evidence="4">
    <location>
        <begin position="179"/>
        <end position="192"/>
    </location>
</feature>
<reference evidence="5 6" key="1">
    <citation type="journal article" date="2024" name="IMA Fungus">
        <title>IMA Genome - F19 : A genome assembly and annotation guide to empower mycologists, including annotated draft genome sequences of Ceratocystis pirilliformis, Diaporthe australafricana, Fusarium ophioides, Paecilomyces lecythidis, and Sporothrix stenoceras.</title>
        <authorList>
            <person name="Aylward J."/>
            <person name="Wilson A.M."/>
            <person name="Visagie C.M."/>
            <person name="Spraker J."/>
            <person name="Barnes I."/>
            <person name="Buitendag C."/>
            <person name="Ceriani C."/>
            <person name="Del Mar Angel L."/>
            <person name="du Plessis D."/>
            <person name="Fuchs T."/>
            <person name="Gasser K."/>
            <person name="Kramer D."/>
            <person name="Li W."/>
            <person name="Munsamy K."/>
            <person name="Piso A."/>
            <person name="Price J.L."/>
            <person name="Sonnekus B."/>
            <person name="Thomas C."/>
            <person name="van der Nest A."/>
            <person name="van Dijk A."/>
            <person name="van Heerden A."/>
            <person name="van Vuuren N."/>
            <person name="Yilmaz N."/>
            <person name="Duong T.A."/>
            <person name="van der Merwe N.A."/>
            <person name="Wingfield M.J."/>
            <person name="Wingfield B.D."/>
        </authorList>
    </citation>
    <scope>NUCLEOTIDE SEQUENCE [LARGE SCALE GENOMIC DNA]</scope>
    <source>
        <strain evidence="5 6">CMW 5346</strain>
    </source>
</reference>
<comment type="similarity">
    <text evidence="2">Belongs to the choline/ethanolamine kinase family.</text>
</comment>
<protein>
    <recommendedName>
        <fullName evidence="3">ethanolamine kinase</fullName>
        <ecNumber evidence="3">2.7.1.82</ecNumber>
    </recommendedName>
</protein>
<accession>A0ABR3YTE3</accession>
<dbReference type="EMBL" id="JAWCUI010000051">
    <property type="protein sequence ID" value="KAL1891653.1"/>
    <property type="molecule type" value="Genomic_DNA"/>
</dbReference>
<dbReference type="Pfam" id="PF01633">
    <property type="entry name" value="Choline_kinase"/>
    <property type="match status" value="1"/>
</dbReference>
<feature type="region of interest" description="Disordered" evidence="4">
    <location>
        <begin position="158"/>
        <end position="193"/>
    </location>
</feature>
<evidence type="ECO:0000256" key="3">
    <source>
        <dbReference type="ARBA" id="ARBA00038874"/>
    </source>
</evidence>
<dbReference type="PANTHER" id="PTHR22603:SF66">
    <property type="entry name" value="ETHANOLAMINE KINASE"/>
    <property type="match status" value="1"/>
</dbReference>
<dbReference type="CDD" id="cd05157">
    <property type="entry name" value="ETNK_euk"/>
    <property type="match status" value="1"/>
</dbReference>
<evidence type="ECO:0000256" key="2">
    <source>
        <dbReference type="ARBA" id="ARBA00038211"/>
    </source>
</evidence>
<dbReference type="InterPro" id="IPR011009">
    <property type="entry name" value="Kinase-like_dom_sf"/>
</dbReference>
<proteinExistence type="inferred from homology"/>
<dbReference type="EC" id="2.7.1.82" evidence="3"/>
<name>A0ABR3YTE3_9PEZI</name>
<evidence type="ECO:0000256" key="4">
    <source>
        <dbReference type="SAM" id="MobiDB-lite"/>
    </source>
</evidence>
<evidence type="ECO:0000256" key="1">
    <source>
        <dbReference type="ARBA" id="ARBA00037883"/>
    </source>
</evidence>
<evidence type="ECO:0000313" key="6">
    <source>
        <dbReference type="Proteomes" id="UP001583186"/>
    </source>
</evidence>
<dbReference type="Proteomes" id="UP001583186">
    <property type="component" value="Unassembled WGS sequence"/>
</dbReference>
<sequence length="444" mass="49647">MAFEAGDRHVPFLPLRYDPSSSESSALNLVLALCADWQLPGSNVEFIRFTDGITNTLLKAVNRRAGVSQDTIDREAVLLRAYGHGTDLIIDRQREAQNHELLMRHGLAPALLARFENGMLYRFIRGEVTRPEDLRRKDISMAIARRLAQWHATVPCIPQANGTKTGLDKSSTDDTPNGDSHRGNDSHEHNGLDETTTIQQEASKSIAEGKPEPNIWSVMQKWILALPADTDTQRERISVLQAELEGLVAELSHRPGLGKNGFVFSHNDLLSGNVIVLPTGVGVTDAPNTEVTFIDYEYAVPSPAAFDIANHFAEWGGFDCDMSVLPTVTQRRNFIDEYIRVYAKLRLSLPQGPDAFDTELEKAKLLQEVDLFRGVPGFYWGIWALIQATISDIDFDYASYAETRLSEYWAWKAEVNGERAASGTKIPLRERRWAQEDENDNHGG</sequence>
<dbReference type="Gene3D" id="3.90.1200.10">
    <property type="match status" value="1"/>
</dbReference>
<organism evidence="5 6">
    <name type="scientific">Sporothrix stenoceras</name>
    <dbReference type="NCBI Taxonomy" id="5173"/>
    <lineage>
        <taxon>Eukaryota</taxon>
        <taxon>Fungi</taxon>
        <taxon>Dikarya</taxon>
        <taxon>Ascomycota</taxon>
        <taxon>Pezizomycotina</taxon>
        <taxon>Sordariomycetes</taxon>
        <taxon>Sordariomycetidae</taxon>
        <taxon>Ophiostomatales</taxon>
        <taxon>Ophiostomataceae</taxon>
        <taxon>Sporothrix</taxon>
    </lineage>
</organism>